<feature type="domain" description="HAMP" evidence="8">
    <location>
        <begin position="358"/>
        <end position="411"/>
    </location>
</feature>
<dbReference type="PANTHER" id="PTHR43531">
    <property type="entry name" value="PROTEIN ICFG"/>
    <property type="match status" value="1"/>
</dbReference>
<dbReference type="InterPro" id="IPR004089">
    <property type="entry name" value="MCPsignal_dom"/>
</dbReference>
<feature type="transmembrane region" description="Helical" evidence="6">
    <location>
        <begin position="297"/>
        <end position="318"/>
    </location>
</feature>
<feature type="domain" description="Methyl-accepting transducer" evidence="7">
    <location>
        <begin position="532"/>
        <end position="761"/>
    </location>
</feature>
<comment type="subcellular location">
    <subcellularLocation>
        <location evidence="1">Membrane</location>
    </subcellularLocation>
</comment>
<keyword evidence="10" id="KW-1185">Reference proteome</keyword>
<dbReference type="SMART" id="SM00304">
    <property type="entry name" value="HAMP"/>
    <property type="match status" value="2"/>
</dbReference>
<reference evidence="9 10" key="1">
    <citation type="submission" date="2019-10" db="EMBL/GenBank/DDBJ databases">
        <title>Cognatihalovulum marinum gen. nov. sp. nov., a new member of the family Rhodobacteraceae isolated from deep seawater of the Northwest Indian Ocean.</title>
        <authorList>
            <person name="Ruan C."/>
            <person name="Wang J."/>
            <person name="Zheng X."/>
            <person name="Song L."/>
            <person name="Zhu Y."/>
            <person name="Huang Y."/>
            <person name="Lu Z."/>
            <person name="Du W."/>
            <person name="Huang L."/>
            <person name="Dai X."/>
        </authorList>
    </citation>
    <scope>NUCLEOTIDE SEQUENCE [LARGE SCALE GENOMIC DNA]</scope>
    <source>
        <strain evidence="9 10">2CG4</strain>
    </source>
</reference>
<comment type="similarity">
    <text evidence="3">Belongs to the methyl-accepting chemotaxis (MCP) protein family.</text>
</comment>
<dbReference type="Gene3D" id="6.10.340.10">
    <property type="match status" value="1"/>
</dbReference>
<dbReference type="Pfam" id="PF00015">
    <property type="entry name" value="MCPsignal"/>
    <property type="match status" value="1"/>
</dbReference>
<dbReference type="CDD" id="cd06225">
    <property type="entry name" value="HAMP"/>
    <property type="match status" value="1"/>
</dbReference>
<dbReference type="SUPFAM" id="SSF58104">
    <property type="entry name" value="Methyl-accepting chemotaxis protein (MCP) signaling domain"/>
    <property type="match status" value="1"/>
</dbReference>
<evidence type="ECO:0000259" key="7">
    <source>
        <dbReference type="PROSITE" id="PS50111"/>
    </source>
</evidence>
<dbReference type="SUPFAM" id="SSF158472">
    <property type="entry name" value="HAMP domain-like"/>
    <property type="match status" value="1"/>
</dbReference>
<feature type="transmembrane region" description="Helical" evidence="6">
    <location>
        <begin position="12"/>
        <end position="33"/>
    </location>
</feature>
<dbReference type="RefSeq" id="WP_154449804.1">
    <property type="nucleotide sequence ID" value="NZ_WIND01000074.1"/>
</dbReference>
<dbReference type="CDD" id="cd11386">
    <property type="entry name" value="MCP_signal"/>
    <property type="match status" value="1"/>
</dbReference>
<protein>
    <submittedName>
        <fullName evidence="9">HAMP domain-containing protein</fullName>
    </submittedName>
</protein>
<dbReference type="Proteomes" id="UP000474957">
    <property type="component" value="Unassembled WGS sequence"/>
</dbReference>
<keyword evidence="2" id="KW-0145">Chemotaxis</keyword>
<sequence length="876" mass="90681">MRLRTKSLKIKIVAMVMLVSLVTGLTMAVNVLVQSRSDSMARLEALLRRDAELTAGRVAAVEAQMRAEMAYLGDQLSRRVTAANMAAALATDRRVLGRDPRAAYAAAGSELDDAGDGGLYSDLHRAEHPDLRRFVDEHGYLDLILIASDGEVVYSVRKSGAFGTDLGAAAQAATPLARAFRATMDAPVGAPVAHDFAAGADADADAAPTGLLTMRLPRSAGMLTGEDGGVLALRFAPALFSQAAAGGHLTTYLAGTDGLLRADIPATAADDRLTRRVELPPVAAPGRPASVVAQPGALGEAAIMTAVAAPFFGLDWVVVSERDRGAETAQILGLQRSMALVGLAIMLVTGAISWWVGRSLARPVAALGQRMTALAAGDLESPVPGAGRADEIGDMARCVETFRATGEAARAAEARTEAARAQARAARRQMMADLGRSFGEVVRAAGQGDFSARVTHDFDDPVLTGFADDLNRLMETLGIAVEDLQAVLRALAAGDLTQRMEGSREGAIAELQGAANGTIDTLRVLVSRLLSAVAALGTTAARVAEGSEKLAERTESQGAAIEQTSATTEQMSANVRANAANAGKASGLAAQARDRAEGGQQVVAAAVAAMDEIEGGSNRIAETIEVIDSIASQTNLLALNAAVEAARAGEAGRGFSVVAEEVRALAHKTSEAAKDISAIVQTSSEKVRGGVAQVNRAGETLAEITRAITAATEAVAEISDTCREQATGIAEISAALAQMDAHTQQNVQLAETSRAASAELTAEAARIAAAVARFRVEPGTQWQRRDAAYGGGADAQPVPGEARRGHDPRAMRNYFSAEPEPGADPVAADPAAAADAADGGDARRASAPARPHRQRKGHEAGGGAFTVAEEEDWTEF</sequence>
<feature type="compositionally biased region" description="Low complexity" evidence="5">
    <location>
        <begin position="823"/>
        <end position="849"/>
    </location>
</feature>
<evidence type="ECO:0000313" key="10">
    <source>
        <dbReference type="Proteomes" id="UP000474957"/>
    </source>
</evidence>
<feature type="domain" description="HAMP" evidence="8">
    <location>
        <begin position="480"/>
        <end position="527"/>
    </location>
</feature>
<feature type="transmembrane region" description="Helical" evidence="6">
    <location>
        <begin position="338"/>
        <end position="357"/>
    </location>
</feature>
<dbReference type="EMBL" id="WIND01000074">
    <property type="protein sequence ID" value="MSU92305.1"/>
    <property type="molecule type" value="Genomic_DNA"/>
</dbReference>
<dbReference type="PROSITE" id="PS50885">
    <property type="entry name" value="HAMP"/>
    <property type="match status" value="2"/>
</dbReference>
<dbReference type="GO" id="GO:0006935">
    <property type="term" value="P:chemotaxis"/>
    <property type="evidence" value="ECO:0007669"/>
    <property type="project" value="UniProtKB-KW"/>
</dbReference>
<feature type="compositionally biased region" description="Basic and acidic residues" evidence="5">
    <location>
        <begin position="801"/>
        <end position="810"/>
    </location>
</feature>
<evidence type="ECO:0000256" key="4">
    <source>
        <dbReference type="PROSITE-ProRule" id="PRU00284"/>
    </source>
</evidence>
<dbReference type="PANTHER" id="PTHR43531:SF11">
    <property type="entry name" value="METHYL-ACCEPTING CHEMOTAXIS PROTEIN 3"/>
    <property type="match status" value="1"/>
</dbReference>
<gene>
    <name evidence="9" type="ORF">GE300_22510</name>
</gene>
<dbReference type="AlphaFoldDB" id="A0A6L5Z8G2"/>
<comment type="caution">
    <text evidence="9">The sequence shown here is derived from an EMBL/GenBank/DDBJ whole genome shotgun (WGS) entry which is preliminary data.</text>
</comment>
<evidence type="ECO:0000313" key="9">
    <source>
        <dbReference type="EMBL" id="MSU92305.1"/>
    </source>
</evidence>
<dbReference type="PROSITE" id="PS50111">
    <property type="entry name" value="CHEMOTAXIS_TRANSDUC_2"/>
    <property type="match status" value="1"/>
</dbReference>
<dbReference type="SMART" id="SM00283">
    <property type="entry name" value="MA"/>
    <property type="match status" value="1"/>
</dbReference>
<feature type="region of interest" description="Disordered" evidence="5">
    <location>
        <begin position="783"/>
        <end position="876"/>
    </location>
</feature>
<accession>A0A6L5Z8G2</accession>
<name>A0A6L5Z8G2_9RHOB</name>
<dbReference type="GO" id="GO:0016020">
    <property type="term" value="C:membrane"/>
    <property type="evidence" value="ECO:0007669"/>
    <property type="project" value="UniProtKB-SubCell"/>
</dbReference>
<evidence type="ECO:0000256" key="1">
    <source>
        <dbReference type="ARBA" id="ARBA00004370"/>
    </source>
</evidence>
<keyword evidence="6" id="KW-0472">Membrane</keyword>
<dbReference type="Pfam" id="PF00672">
    <property type="entry name" value="HAMP"/>
    <property type="match status" value="1"/>
</dbReference>
<evidence type="ECO:0000256" key="2">
    <source>
        <dbReference type="ARBA" id="ARBA00022500"/>
    </source>
</evidence>
<organism evidence="9 10">
    <name type="scientific">Halovulum marinum</name>
    <dbReference type="NCBI Taxonomy" id="2662447"/>
    <lineage>
        <taxon>Bacteria</taxon>
        <taxon>Pseudomonadati</taxon>
        <taxon>Pseudomonadota</taxon>
        <taxon>Alphaproteobacteria</taxon>
        <taxon>Rhodobacterales</taxon>
        <taxon>Paracoccaceae</taxon>
        <taxon>Halovulum</taxon>
    </lineage>
</organism>
<keyword evidence="6" id="KW-0812">Transmembrane</keyword>
<evidence type="ECO:0000256" key="5">
    <source>
        <dbReference type="SAM" id="MobiDB-lite"/>
    </source>
</evidence>
<dbReference type="GO" id="GO:0007165">
    <property type="term" value="P:signal transduction"/>
    <property type="evidence" value="ECO:0007669"/>
    <property type="project" value="UniProtKB-KW"/>
</dbReference>
<dbReference type="InterPro" id="IPR003660">
    <property type="entry name" value="HAMP_dom"/>
</dbReference>
<dbReference type="FunFam" id="1.10.287.950:FF:000001">
    <property type="entry name" value="Methyl-accepting chemotaxis sensory transducer"/>
    <property type="match status" value="1"/>
</dbReference>
<evidence type="ECO:0000259" key="8">
    <source>
        <dbReference type="PROSITE" id="PS50885"/>
    </source>
</evidence>
<proteinExistence type="inferred from homology"/>
<dbReference type="InterPro" id="IPR051310">
    <property type="entry name" value="MCP_chemotaxis"/>
</dbReference>
<evidence type="ECO:0000256" key="6">
    <source>
        <dbReference type="SAM" id="Phobius"/>
    </source>
</evidence>
<keyword evidence="4" id="KW-0807">Transducer</keyword>
<dbReference type="Gene3D" id="1.10.287.950">
    <property type="entry name" value="Methyl-accepting chemotaxis protein"/>
    <property type="match status" value="1"/>
</dbReference>
<keyword evidence="6" id="KW-1133">Transmembrane helix</keyword>
<evidence type="ECO:0000256" key="3">
    <source>
        <dbReference type="ARBA" id="ARBA00029447"/>
    </source>
</evidence>